<comment type="caution">
    <text evidence="2">The sequence shown here is derived from an EMBL/GenBank/DDBJ whole genome shotgun (WGS) entry which is preliminary data.</text>
</comment>
<dbReference type="AlphaFoldDB" id="A0A1G2R534"/>
<dbReference type="Proteomes" id="UP000178092">
    <property type="component" value="Unassembled WGS sequence"/>
</dbReference>
<keyword evidence="1" id="KW-1133">Transmembrane helix</keyword>
<sequence>MDTLVKADIFFFITSIAAVLITLVCCVALFYVVQILRDLRYIVRKFREESDQIINDIEDLRSYVKEEGKKAFNIGKLLQFGSTVWGKRKRSARRKKDSESTSE</sequence>
<dbReference type="EMBL" id="MHTV01000006">
    <property type="protein sequence ID" value="OHA67668.1"/>
    <property type="molecule type" value="Genomic_DNA"/>
</dbReference>
<feature type="transmembrane region" description="Helical" evidence="1">
    <location>
        <begin position="12"/>
        <end position="36"/>
    </location>
</feature>
<proteinExistence type="predicted"/>
<protein>
    <submittedName>
        <fullName evidence="2">Uncharacterized protein</fullName>
    </submittedName>
</protein>
<accession>A0A1G2R534</accession>
<organism evidence="2 3">
    <name type="scientific">Candidatus Wildermuthbacteria bacterium RIFCSPHIGHO2_02_FULL_45_25</name>
    <dbReference type="NCBI Taxonomy" id="1802450"/>
    <lineage>
        <taxon>Bacteria</taxon>
        <taxon>Candidatus Wildermuthiibacteriota</taxon>
    </lineage>
</organism>
<evidence type="ECO:0000256" key="1">
    <source>
        <dbReference type="SAM" id="Phobius"/>
    </source>
</evidence>
<gene>
    <name evidence="2" type="ORF">A3C04_01990</name>
</gene>
<name>A0A1G2R534_9BACT</name>
<keyword evidence="1" id="KW-0812">Transmembrane</keyword>
<evidence type="ECO:0000313" key="3">
    <source>
        <dbReference type="Proteomes" id="UP000178092"/>
    </source>
</evidence>
<evidence type="ECO:0000313" key="2">
    <source>
        <dbReference type="EMBL" id="OHA67668.1"/>
    </source>
</evidence>
<keyword evidence="1" id="KW-0472">Membrane</keyword>
<reference evidence="2 3" key="1">
    <citation type="journal article" date="2016" name="Nat. Commun.">
        <title>Thousands of microbial genomes shed light on interconnected biogeochemical processes in an aquifer system.</title>
        <authorList>
            <person name="Anantharaman K."/>
            <person name="Brown C.T."/>
            <person name="Hug L.A."/>
            <person name="Sharon I."/>
            <person name="Castelle C.J."/>
            <person name="Probst A.J."/>
            <person name="Thomas B.C."/>
            <person name="Singh A."/>
            <person name="Wilkins M.J."/>
            <person name="Karaoz U."/>
            <person name="Brodie E.L."/>
            <person name="Williams K.H."/>
            <person name="Hubbard S.S."/>
            <person name="Banfield J.F."/>
        </authorList>
    </citation>
    <scope>NUCLEOTIDE SEQUENCE [LARGE SCALE GENOMIC DNA]</scope>
</reference>